<dbReference type="Gene3D" id="1.10.238.220">
    <property type="match status" value="1"/>
</dbReference>
<proteinExistence type="predicted"/>
<dbReference type="OrthoDB" id="10265007at2759"/>
<name>A0A4Z2DAL8_SCHJA</name>
<evidence type="ECO:0000313" key="5">
    <source>
        <dbReference type="Proteomes" id="UP000311919"/>
    </source>
</evidence>
<accession>A0A4Z2DAL8</accession>
<dbReference type="PROSITE" id="PS00018">
    <property type="entry name" value="EF_HAND_1"/>
    <property type="match status" value="1"/>
</dbReference>
<dbReference type="PANTHER" id="PTHR12085">
    <property type="entry name" value="SERINE/THREONINE-PROTEIN PHOSPHATASE 2A REGULATORY SUBUNIT B'' SUBUNIT GAMMA"/>
    <property type="match status" value="1"/>
</dbReference>
<dbReference type="PANTHER" id="PTHR12085:SF3">
    <property type="entry name" value="SERINE_THREONINE-PROTEIN PHOSPHATASE 2A REGULATORY SUBUNIT B'' SUBUNIT GAMMA"/>
    <property type="match status" value="1"/>
</dbReference>
<organism evidence="4 5">
    <name type="scientific">Schistosoma japonicum</name>
    <name type="common">Blood fluke</name>
    <dbReference type="NCBI Taxonomy" id="6182"/>
    <lineage>
        <taxon>Eukaryota</taxon>
        <taxon>Metazoa</taxon>
        <taxon>Spiralia</taxon>
        <taxon>Lophotrochozoa</taxon>
        <taxon>Platyhelminthes</taxon>
        <taxon>Trematoda</taxon>
        <taxon>Digenea</taxon>
        <taxon>Strigeidida</taxon>
        <taxon>Schistosomatoidea</taxon>
        <taxon>Schistosomatidae</taxon>
        <taxon>Schistosoma</taxon>
    </lineage>
</organism>
<evidence type="ECO:0000256" key="3">
    <source>
        <dbReference type="ARBA" id="ARBA00022837"/>
    </source>
</evidence>
<dbReference type="InterPro" id="IPR011992">
    <property type="entry name" value="EF-hand-dom_pair"/>
</dbReference>
<sequence length="437" mass="50542">MPNSLLLSFNNPLLVLDLHNDLFLHYYKAWGGVEDYESDNLGIPDFFQRVPQDNEILPAKLREDARSALLERKSIGLLSNSELQEFWYLLERYHSPPTVNGEKFMNYENFRKASKEASPKAKQYFTASTFAKLLHEDEILSRINILAFFNYVMKKVWLQQTHVGISLYDVCGEGYLRETDLENYMLELIPTLCQLSVMESTFQTFYVCTAVRKFFFFLDPLRSGRVRITDILASGFLDSMLELREVTTSEAQLAANWFSHQSALRVYGSYLLLDEDRNGLLTRSELSQFGNGTLNDMFLDRVFQECLTYEGEMDYKTYLDLVLAMENKHEPQAIAYLFRILDVGGQGKLTSLTLRYFYDGIEEKLRASDNDPPSFDNILNEIFDMVRPVNPHYITLDDLINCGKGDTVINILIDLQGFWAHENREAFTSEIPDEAEL</sequence>
<keyword evidence="2" id="KW-0963">Cytoplasm</keyword>
<dbReference type="GO" id="GO:0005819">
    <property type="term" value="C:spindle"/>
    <property type="evidence" value="ECO:0007669"/>
    <property type="project" value="TreeGrafter"/>
</dbReference>
<dbReference type="EMBL" id="SKCS01000189">
    <property type="protein sequence ID" value="TNN13458.1"/>
    <property type="molecule type" value="Genomic_DNA"/>
</dbReference>
<dbReference type="SUPFAM" id="SSF47473">
    <property type="entry name" value="EF-hand"/>
    <property type="match status" value="1"/>
</dbReference>
<dbReference type="GO" id="GO:0000226">
    <property type="term" value="P:microtubule cytoskeleton organization"/>
    <property type="evidence" value="ECO:0007669"/>
    <property type="project" value="TreeGrafter"/>
</dbReference>
<keyword evidence="5" id="KW-1185">Reference proteome</keyword>
<gene>
    <name evidence="4" type="ORF">EWB00_002846</name>
</gene>
<dbReference type="Gene3D" id="1.10.238.10">
    <property type="entry name" value="EF-hand"/>
    <property type="match status" value="1"/>
</dbReference>
<dbReference type="AlphaFoldDB" id="A0A4Z2DAL8"/>
<dbReference type="Proteomes" id="UP000311919">
    <property type="component" value="Unassembled WGS sequence"/>
</dbReference>
<comment type="subcellular location">
    <subcellularLocation>
        <location evidence="1">Cytoplasm</location>
    </subcellularLocation>
</comment>
<keyword evidence="3" id="KW-0106">Calcium</keyword>
<evidence type="ECO:0000256" key="1">
    <source>
        <dbReference type="ARBA" id="ARBA00004496"/>
    </source>
</evidence>
<reference evidence="4 5" key="1">
    <citation type="submission" date="2019-03" db="EMBL/GenBank/DDBJ databases">
        <title>An improved genome assembly of the fluke Schistosoma japonicum.</title>
        <authorList>
            <person name="Hu W."/>
            <person name="Luo F."/>
            <person name="Yin M."/>
            <person name="Mo X."/>
            <person name="Sun C."/>
            <person name="Wu Q."/>
            <person name="Zhu B."/>
            <person name="Xiang M."/>
            <person name="Wang J."/>
            <person name="Wang Y."/>
            <person name="Zhang T."/>
            <person name="Xu B."/>
            <person name="Zheng H."/>
            <person name="Feng Z."/>
        </authorList>
    </citation>
    <scope>NUCLEOTIDE SEQUENCE [LARGE SCALE GENOMIC DNA]</scope>
    <source>
        <strain evidence="4">HuSjv2</strain>
        <tissue evidence="4">Worms</tissue>
    </source>
</reference>
<dbReference type="InterPro" id="IPR018247">
    <property type="entry name" value="EF_Hand_1_Ca_BS"/>
</dbReference>
<protein>
    <submittedName>
        <fullName evidence="4">Serine/threonine-protein phosphatase 2A regulatory subunit B'' subunit gamma isoform 1</fullName>
    </submittedName>
</protein>
<dbReference type="GO" id="GO:0005737">
    <property type="term" value="C:cytoplasm"/>
    <property type="evidence" value="ECO:0007669"/>
    <property type="project" value="UniProtKB-SubCell"/>
</dbReference>
<dbReference type="GO" id="GO:0005813">
    <property type="term" value="C:centrosome"/>
    <property type="evidence" value="ECO:0007669"/>
    <property type="project" value="TreeGrafter"/>
</dbReference>
<dbReference type="STRING" id="6182.A0A4Z2DAL8"/>
<dbReference type="CDD" id="cd21505">
    <property type="entry name" value="PPP2R3C"/>
    <property type="match status" value="1"/>
</dbReference>
<evidence type="ECO:0000256" key="2">
    <source>
        <dbReference type="ARBA" id="ARBA00022490"/>
    </source>
</evidence>
<evidence type="ECO:0000313" key="4">
    <source>
        <dbReference type="EMBL" id="TNN13458.1"/>
    </source>
</evidence>
<comment type="caution">
    <text evidence="4">The sequence shown here is derived from an EMBL/GenBank/DDBJ whole genome shotgun (WGS) entry which is preliminary data.</text>
</comment>
<dbReference type="GO" id="GO:0035303">
    <property type="term" value="P:regulation of dephosphorylation"/>
    <property type="evidence" value="ECO:0007669"/>
    <property type="project" value="InterPro"/>
</dbReference>
<dbReference type="InterPro" id="IPR039865">
    <property type="entry name" value="PPP2R3C"/>
</dbReference>
<dbReference type="GO" id="GO:0030865">
    <property type="term" value="P:cortical cytoskeleton organization"/>
    <property type="evidence" value="ECO:0007669"/>
    <property type="project" value="TreeGrafter"/>
</dbReference>